<feature type="transmembrane region" description="Helical" evidence="4">
    <location>
        <begin position="135"/>
        <end position="155"/>
    </location>
</feature>
<feature type="transmembrane region" description="Helical" evidence="4">
    <location>
        <begin position="109"/>
        <end position="129"/>
    </location>
</feature>
<feature type="transmembrane region" description="Helical" evidence="4">
    <location>
        <begin position="306"/>
        <end position="326"/>
    </location>
</feature>
<comment type="similarity">
    <text evidence="2">Belongs to the major facilitator superfamily. Monocarboxylate porter (TC 2.A.1.13) family.</text>
</comment>
<feature type="transmembrane region" description="Helical" evidence="4">
    <location>
        <begin position="40"/>
        <end position="62"/>
    </location>
</feature>
<dbReference type="GO" id="GO:0016020">
    <property type="term" value="C:membrane"/>
    <property type="evidence" value="ECO:0007669"/>
    <property type="project" value="UniProtKB-SubCell"/>
</dbReference>
<keyword evidence="4" id="KW-0812">Transmembrane</keyword>
<sequence length="433" mass="46765">MGIEKSDTEPPEEKSTDCPPGQLENAAQESPIPNGGLEGWLSVLAGFCVFVNSWGLLTTYGAFQEFYQTELLPDQSPSNLSWVGSIQATLIVMVGIVTGPLVDSGYLRTLIVSGTFLVIFGIMMTSLATQYYQVLLAQGFCVGMGGGIAYIPALVVISSYFTTRRPIAIGCASIGSSVGSVIFPIMFRQLQPKVGFPWAVRCIGFINLFLGIVTIVILCRRPGKRTVARSLIERKALTEAPFMLLSVSLLLVMLGYYVPIFYIPSFARAALHTGKSLSLYMVSIVNAASAFGRTVPYLAGTRIKPIAILFFCTAAAMVAIFTWIAVSNVPGFIVWACYWGFLSGVLVTAPTSIVAHPAFCPDSNYLGTRMGMMWGISSFGSLAGTPIAGALVNLDEANFLRAQIFGGCIMLGAVMLQVWPTMCVFRYDKKRVK</sequence>
<gene>
    <name evidence="5" type="ORF">ATEIFO6365_0010024300</name>
</gene>
<reference evidence="5 6" key="1">
    <citation type="submission" date="2020-01" db="EMBL/GenBank/DDBJ databases">
        <title>Aspergillus terreus IFO 6365 whole genome shotgun sequence.</title>
        <authorList>
            <person name="Kanamasa S."/>
            <person name="Takahashi H."/>
        </authorList>
    </citation>
    <scope>NUCLEOTIDE SEQUENCE [LARGE SCALE GENOMIC DNA]</scope>
    <source>
        <strain evidence="5 6">IFO 6365</strain>
    </source>
</reference>
<dbReference type="EMBL" id="BLJY01000010">
    <property type="protein sequence ID" value="GFF19470.1"/>
    <property type="molecule type" value="Genomic_DNA"/>
</dbReference>
<dbReference type="OrthoDB" id="6509908at2759"/>
<feature type="transmembrane region" description="Helical" evidence="4">
    <location>
        <begin position="198"/>
        <end position="219"/>
    </location>
</feature>
<feature type="region of interest" description="Disordered" evidence="3">
    <location>
        <begin position="1"/>
        <end position="29"/>
    </location>
</feature>
<feature type="transmembrane region" description="Helical" evidence="4">
    <location>
        <begin position="82"/>
        <end position="102"/>
    </location>
</feature>
<dbReference type="VEuPathDB" id="FungiDB:ATEG_08712"/>
<keyword evidence="6" id="KW-1185">Reference proteome</keyword>
<evidence type="ECO:0000256" key="1">
    <source>
        <dbReference type="ARBA" id="ARBA00004141"/>
    </source>
</evidence>
<evidence type="ECO:0000313" key="5">
    <source>
        <dbReference type="EMBL" id="GFF19470.1"/>
    </source>
</evidence>
<keyword evidence="4" id="KW-0472">Membrane</keyword>
<name>A0A5M3Z9F1_ASPTE</name>
<keyword evidence="4" id="KW-1133">Transmembrane helix</keyword>
<comment type="caution">
    <text evidence="5">The sequence shown here is derived from an EMBL/GenBank/DDBJ whole genome shotgun (WGS) entry which is preliminary data.</text>
</comment>
<comment type="subcellular location">
    <subcellularLocation>
        <location evidence="1">Membrane</location>
        <topology evidence="1">Multi-pass membrane protein</topology>
    </subcellularLocation>
</comment>
<feature type="transmembrane region" description="Helical" evidence="4">
    <location>
        <begin position="167"/>
        <end position="186"/>
    </location>
</feature>
<dbReference type="PANTHER" id="PTHR11360">
    <property type="entry name" value="MONOCARBOXYLATE TRANSPORTER"/>
    <property type="match status" value="1"/>
</dbReference>
<feature type="transmembrane region" description="Helical" evidence="4">
    <location>
        <begin position="404"/>
        <end position="425"/>
    </location>
</feature>
<feature type="transmembrane region" description="Helical" evidence="4">
    <location>
        <begin position="371"/>
        <end position="392"/>
    </location>
</feature>
<dbReference type="PANTHER" id="PTHR11360:SF252">
    <property type="entry name" value="MAJOR FACILITATOR SUPERFAMILY (MFS) PROFILE DOMAIN-CONTAINING PROTEIN-RELATED"/>
    <property type="match status" value="1"/>
</dbReference>
<dbReference type="InterPro" id="IPR050327">
    <property type="entry name" value="Proton-linked_MCT"/>
</dbReference>
<dbReference type="Proteomes" id="UP000452235">
    <property type="component" value="Unassembled WGS sequence"/>
</dbReference>
<feature type="transmembrane region" description="Helical" evidence="4">
    <location>
        <begin position="332"/>
        <end position="359"/>
    </location>
</feature>
<dbReference type="SUPFAM" id="SSF103473">
    <property type="entry name" value="MFS general substrate transporter"/>
    <property type="match status" value="1"/>
</dbReference>
<dbReference type="Gene3D" id="1.20.1250.20">
    <property type="entry name" value="MFS general substrate transporter like domains"/>
    <property type="match status" value="1"/>
</dbReference>
<protein>
    <submittedName>
        <fullName evidence="5">MFS monocarboxylate transporter</fullName>
    </submittedName>
</protein>
<evidence type="ECO:0000256" key="2">
    <source>
        <dbReference type="ARBA" id="ARBA00006727"/>
    </source>
</evidence>
<evidence type="ECO:0000256" key="3">
    <source>
        <dbReference type="SAM" id="MobiDB-lite"/>
    </source>
</evidence>
<evidence type="ECO:0000256" key="4">
    <source>
        <dbReference type="SAM" id="Phobius"/>
    </source>
</evidence>
<dbReference type="InterPro" id="IPR036259">
    <property type="entry name" value="MFS_trans_sf"/>
</dbReference>
<proteinExistence type="inferred from homology"/>
<dbReference type="AlphaFoldDB" id="A0A5M3Z9F1"/>
<feature type="transmembrane region" description="Helical" evidence="4">
    <location>
        <begin position="240"/>
        <end position="258"/>
    </location>
</feature>
<dbReference type="Pfam" id="PF07690">
    <property type="entry name" value="MFS_1"/>
    <property type="match status" value="1"/>
</dbReference>
<dbReference type="GO" id="GO:0022857">
    <property type="term" value="F:transmembrane transporter activity"/>
    <property type="evidence" value="ECO:0007669"/>
    <property type="project" value="InterPro"/>
</dbReference>
<dbReference type="InterPro" id="IPR011701">
    <property type="entry name" value="MFS"/>
</dbReference>
<feature type="transmembrane region" description="Helical" evidence="4">
    <location>
        <begin position="278"/>
        <end position="299"/>
    </location>
</feature>
<evidence type="ECO:0000313" key="6">
    <source>
        <dbReference type="Proteomes" id="UP000452235"/>
    </source>
</evidence>
<accession>A0A5M3Z9F1</accession>
<organism evidence="5 6">
    <name type="scientific">Aspergillus terreus</name>
    <dbReference type="NCBI Taxonomy" id="33178"/>
    <lineage>
        <taxon>Eukaryota</taxon>
        <taxon>Fungi</taxon>
        <taxon>Dikarya</taxon>
        <taxon>Ascomycota</taxon>
        <taxon>Pezizomycotina</taxon>
        <taxon>Eurotiomycetes</taxon>
        <taxon>Eurotiomycetidae</taxon>
        <taxon>Eurotiales</taxon>
        <taxon>Aspergillaceae</taxon>
        <taxon>Aspergillus</taxon>
        <taxon>Aspergillus subgen. Circumdati</taxon>
    </lineage>
</organism>
<feature type="compositionally biased region" description="Basic and acidic residues" evidence="3">
    <location>
        <begin position="1"/>
        <end position="16"/>
    </location>
</feature>